<dbReference type="InterPro" id="IPR057739">
    <property type="entry name" value="Glyco_hydro_29_N"/>
</dbReference>
<dbReference type="EMBL" id="LNIX01000019">
    <property type="protein sequence ID" value="OXA44275.1"/>
    <property type="molecule type" value="Genomic_DNA"/>
</dbReference>
<evidence type="ECO:0000313" key="12">
    <source>
        <dbReference type="Proteomes" id="UP000198287"/>
    </source>
</evidence>
<organism evidence="11 12">
    <name type="scientific">Folsomia candida</name>
    <name type="common">Springtail</name>
    <dbReference type="NCBI Taxonomy" id="158441"/>
    <lineage>
        <taxon>Eukaryota</taxon>
        <taxon>Metazoa</taxon>
        <taxon>Ecdysozoa</taxon>
        <taxon>Arthropoda</taxon>
        <taxon>Hexapoda</taxon>
        <taxon>Collembola</taxon>
        <taxon>Entomobryomorpha</taxon>
        <taxon>Isotomoidea</taxon>
        <taxon>Isotomidae</taxon>
        <taxon>Proisotominae</taxon>
        <taxon>Folsomia</taxon>
    </lineage>
</organism>
<dbReference type="Pfam" id="PF01120">
    <property type="entry name" value="Alpha_L_fucos"/>
    <property type="match status" value="1"/>
</dbReference>
<dbReference type="GO" id="GO:0016139">
    <property type="term" value="P:glycoside catabolic process"/>
    <property type="evidence" value="ECO:0007669"/>
    <property type="project" value="TreeGrafter"/>
</dbReference>
<keyword evidence="4 7" id="KW-0732">Signal</keyword>
<feature type="signal peptide" evidence="7">
    <location>
        <begin position="1"/>
        <end position="25"/>
    </location>
</feature>
<dbReference type="InterPro" id="IPR016286">
    <property type="entry name" value="FUC_metazoa-typ"/>
</dbReference>
<dbReference type="PROSITE" id="PS00385">
    <property type="entry name" value="ALPHA_L_FUCOSIDASE"/>
    <property type="match status" value="1"/>
</dbReference>
<feature type="domain" description="Alpha-L-fucosidase C-terminal" evidence="10">
    <location>
        <begin position="389"/>
        <end position="480"/>
    </location>
</feature>
<dbReference type="PANTHER" id="PTHR10030:SF37">
    <property type="entry name" value="ALPHA-L-FUCOSIDASE-RELATED"/>
    <property type="match status" value="1"/>
</dbReference>
<feature type="chain" id="PRO_5016196990" description="alpha-L-fucosidase" evidence="7">
    <location>
        <begin position="26"/>
        <end position="481"/>
    </location>
</feature>
<feature type="site" description="May be important for catalysis" evidence="8">
    <location>
        <position position="307"/>
    </location>
</feature>
<sequence length="481" mass="54644">MAARLKTRAEFLLLIIFAVLNPIKSQYTPDWPSIDARPLPAWYDQAKIGIFIHWGVYSAPAKSNEWFGAEWFEWAYISGQNYPGDGGTPGDPPGPGSPALIEFMQNNYPPGTTYRDLAQDLTAESWNPDEWVTLFQNAGAKYVVLTSKHHEGFTLWPSAYSDPNWNSVDNGPHRDLVGDLAAATRRGGLRFGLYYSLCEWLHPLWLQDKRSGFSSNRFVEEVTMPKLYEVVNQYQPDVVWSDGEWSHDWYWNSTTFLAWLYNESPVKDSVVVNDRWGWDTTNTHGGFYSGQDRWNPGVLQPHKWENCFTLDRYSWGFRTDNRFEDYMRPEEIISTMVESVSCGGNVLINVAPTRNGSIPLIEQQLLGELGEWLGINGDAIYSSVPYEVQEDVTTDGVWYTSNALETVTYAIVTRLPTEDTPRIQLGSIPYAAGMTIQLLGNQGNLEYSCRIPCNDNPGITVVLPPQNQIRSKYAWTLVITR</sequence>
<dbReference type="PIRSF" id="PIRSF001092">
    <property type="entry name" value="Alpha-L-fucosidase"/>
    <property type="match status" value="1"/>
</dbReference>
<evidence type="ECO:0000256" key="1">
    <source>
        <dbReference type="ARBA" id="ARBA00004071"/>
    </source>
</evidence>
<dbReference type="GO" id="GO:0005764">
    <property type="term" value="C:lysosome"/>
    <property type="evidence" value="ECO:0007669"/>
    <property type="project" value="TreeGrafter"/>
</dbReference>
<dbReference type="InterPro" id="IPR031919">
    <property type="entry name" value="Fucosidase_C"/>
</dbReference>
<evidence type="ECO:0000259" key="9">
    <source>
        <dbReference type="Pfam" id="PF01120"/>
    </source>
</evidence>
<dbReference type="PANTHER" id="PTHR10030">
    <property type="entry name" value="ALPHA-L-FUCOSIDASE"/>
    <property type="match status" value="1"/>
</dbReference>
<evidence type="ECO:0000256" key="4">
    <source>
        <dbReference type="ARBA" id="ARBA00022729"/>
    </source>
</evidence>
<dbReference type="EC" id="3.2.1.51" evidence="3"/>
<evidence type="ECO:0000259" key="10">
    <source>
        <dbReference type="Pfam" id="PF16757"/>
    </source>
</evidence>
<dbReference type="SMART" id="SM00812">
    <property type="entry name" value="Alpha_L_fucos"/>
    <property type="match status" value="1"/>
</dbReference>
<dbReference type="PRINTS" id="PR00741">
    <property type="entry name" value="GLHYDRLASE29"/>
</dbReference>
<accession>A0A226DFB6</accession>
<gene>
    <name evidence="11" type="ORF">Fcan01_20412</name>
</gene>
<dbReference type="InterPro" id="IPR017853">
    <property type="entry name" value="GH"/>
</dbReference>
<evidence type="ECO:0000256" key="8">
    <source>
        <dbReference type="PIRSR" id="PIRSR001092-1"/>
    </source>
</evidence>
<dbReference type="Proteomes" id="UP000198287">
    <property type="component" value="Unassembled WGS sequence"/>
</dbReference>
<evidence type="ECO:0000256" key="2">
    <source>
        <dbReference type="ARBA" id="ARBA00007951"/>
    </source>
</evidence>
<dbReference type="OrthoDB" id="6039950at2759"/>
<dbReference type="InterPro" id="IPR018526">
    <property type="entry name" value="Glyco_hydro_29_CS"/>
</dbReference>
<keyword evidence="6 7" id="KW-0326">Glycosidase</keyword>
<comment type="similarity">
    <text evidence="2 7">Belongs to the glycosyl hydrolase 29 family.</text>
</comment>
<feature type="domain" description="Glycoside hydrolase family 29 N-terminal" evidence="9">
    <location>
        <begin position="24"/>
        <end position="378"/>
    </location>
</feature>
<evidence type="ECO:0000313" key="11">
    <source>
        <dbReference type="EMBL" id="OXA44275.1"/>
    </source>
</evidence>
<dbReference type="GO" id="GO:0006004">
    <property type="term" value="P:fucose metabolic process"/>
    <property type="evidence" value="ECO:0007669"/>
    <property type="project" value="InterPro"/>
</dbReference>
<keyword evidence="12" id="KW-1185">Reference proteome</keyword>
<evidence type="ECO:0000256" key="6">
    <source>
        <dbReference type="ARBA" id="ARBA00023295"/>
    </source>
</evidence>
<proteinExistence type="inferred from homology"/>
<dbReference type="InterPro" id="IPR000933">
    <property type="entry name" value="Glyco_hydro_29"/>
</dbReference>
<name>A0A226DFB6_FOLCA</name>
<evidence type="ECO:0000256" key="7">
    <source>
        <dbReference type="PIRNR" id="PIRNR001092"/>
    </source>
</evidence>
<evidence type="ECO:0000256" key="5">
    <source>
        <dbReference type="ARBA" id="ARBA00022801"/>
    </source>
</evidence>
<dbReference type="Gene3D" id="3.20.20.80">
    <property type="entry name" value="Glycosidases"/>
    <property type="match status" value="1"/>
</dbReference>
<dbReference type="Pfam" id="PF16757">
    <property type="entry name" value="Fucosidase_C"/>
    <property type="match status" value="1"/>
</dbReference>
<reference evidence="11 12" key="1">
    <citation type="submission" date="2015-12" db="EMBL/GenBank/DDBJ databases">
        <title>The genome of Folsomia candida.</title>
        <authorList>
            <person name="Faddeeva A."/>
            <person name="Derks M.F."/>
            <person name="Anvar Y."/>
            <person name="Smit S."/>
            <person name="Van Straalen N."/>
            <person name="Roelofs D."/>
        </authorList>
    </citation>
    <scope>NUCLEOTIDE SEQUENCE [LARGE SCALE GENOMIC DNA]</scope>
    <source>
        <strain evidence="11 12">VU population</strain>
        <tissue evidence="11">Whole body</tissue>
    </source>
</reference>
<dbReference type="AlphaFoldDB" id="A0A226DFB6"/>
<evidence type="ECO:0000256" key="3">
    <source>
        <dbReference type="ARBA" id="ARBA00012662"/>
    </source>
</evidence>
<dbReference type="OMA" id="FEDSTTM"/>
<comment type="caution">
    <text evidence="11">The sequence shown here is derived from an EMBL/GenBank/DDBJ whole genome shotgun (WGS) entry which is preliminary data.</text>
</comment>
<dbReference type="GO" id="GO:0004560">
    <property type="term" value="F:alpha-L-fucosidase activity"/>
    <property type="evidence" value="ECO:0007669"/>
    <property type="project" value="UniProtKB-EC"/>
</dbReference>
<comment type="function">
    <text evidence="1">Alpha-L-fucosidase is responsible for hydrolyzing the alpha-1,6-linked fucose joined to the reducing-end N-acetylglucosamine of the carbohydrate moieties of glycoproteins.</text>
</comment>
<dbReference type="SUPFAM" id="SSF51445">
    <property type="entry name" value="(Trans)glycosidases"/>
    <property type="match status" value="1"/>
</dbReference>
<protein>
    <recommendedName>
        <fullName evidence="3">alpha-L-fucosidase</fullName>
        <ecNumber evidence="3">3.2.1.51</ecNumber>
    </recommendedName>
</protein>
<keyword evidence="5 7" id="KW-0378">Hydrolase</keyword>